<dbReference type="CDD" id="cd01949">
    <property type="entry name" value="GGDEF"/>
    <property type="match status" value="1"/>
</dbReference>
<feature type="domain" description="GGDEF" evidence="4">
    <location>
        <begin position="331"/>
        <end position="466"/>
    </location>
</feature>
<dbReference type="InterPro" id="IPR013655">
    <property type="entry name" value="PAS_fold_3"/>
</dbReference>
<dbReference type="Gene3D" id="3.30.70.270">
    <property type="match status" value="1"/>
</dbReference>
<dbReference type="Proteomes" id="UP000248597">
    <property type="component" value="Unassembled WGS sequence"/>
</dbReference>
<dbReference type="PROSITE" id="PS50112">
    <property type="entry name" value="PAS"/>
    <property type="match status" value="1"/>
</dbReference>
<dbReference type="Pfam" id="PF08447">
    <property type="entry name" value="PAS_3"/>
    <property type="match status" value="1"/>
</dbReference>
<dbReference type="InterPro" id="IPR043128">
    <property type="entry name" value="Rev_trsase/Diguanyl_cyclase"/>
</dbReference>
<evidence type="ECO:0000313" key="6">
    <source>
        <dbReference type="Proteomes" id="UP000248597"/>
    </source>
</evidence>
<dbReference type="InterPro" id="IPR029787">
    <property type="entry name" value="Nucleotide_cyclase"/>
</dbReference>
<sequence length="466" mass="51303">MPERDRRVFALARRAKSCDHGHLEQIPGATLNNISAEGFRALLESVPDGFFVHDERGRFVDANARSCADLGYSRDELLGLSINDISVGAGPADNLEQWRLAPVGMAMNFRQVALRKDGSTFPVDVSLTCREVDGRKLFLGLARDMSRYEQANSELEARVDRRTADLTAANERLAIAARVGGLGIWDYDIAADRLHCDEQWHRIMGRDPARPIERIADFRSFIHPEDAERATKVEASAVQGTDNRRDYGITFRILRPDGRIRWVRSAASLVTDAEGQPVRAVGFVVDITESWFAEANLQRQSREDALTGVANRRRLDEELKKACLHATRTGEPLAVALIDIDHFKGYNDALGHLAGDVALTSVADILSLIARRPYDLVARYGGEEFVLLLPGVSDPSAVLNRIGAELARLAMPHPASPVAAHLTVSCGCAVALELADIAPESLFARCDEALYQAKQGGRNRVHIVEI</sequence>
<evidence type="ECO:0000259" key="4">
    <source>
        <dbReference type="PROSITE" id="PS50887"/>
    </source>
</evidence>
<dbReference type="InterPro" id="IPR035965">
    <property type="entry name" value="PAS-like_dom_sf"/>
</dbReference>
<evidence type="ECO:0000256" key="1">
    <source>
        <dbReference type="SAM" id="Coils"/>
    </source>
</evidence>
<dbReference type="SUPFAM" id="SSF55785">
    <property type="entry name" value="PYP-like sensor domain (PAS domain)"/>
    <property type="match status" value="2"/>
</dbReference>
<dbReference type="SUPFAM" id="SSF55073">
    <property type="entry name" value="Nucleotide cyclase"/>
    <property type="match status" value="1"/>
</dbReference>
<protein>
    <recommendedName>
        <fullName evidence="7">Diguanylate cyclase</fullName>
    </recommendedName>
</protein>
<dbReference type="Gene3D" id="2.10.70.100">
    <property type="match status" value="1"/>
</dbReference>
<dbReference type="Pfam" id="PF13426">
    <property type="entry name" value="PAS_9"/>
    <property type="match status" value="1"/>
</dbReference>
<name>A0A2W5L3G0_SPHMC</name>
<proteinExistence type="predicted"/>
<dbReference type="InterPro" id="IPR000160">
    <property type="entry name" value="GGDEF_dom"/>
</dbReference>
<dbReference type="PROSITE" id="PS50887">
    <property type="entry name" value="GGDEF"/>
    <property type="match status" value="1"/>
</dbReference>
<dbReference type="PROSITE" id="PS50113">
    <property type="entry name" value="PAC"/>
    <property type="match status" value="1"/>
</dbReference>
<keyword evidence="1" id="KW-0175">Coiled coil</keyword>
<dbReference type="EMBL" id="QFPJ01000011">
    <property type="protein sequence ID" value="PZQ22914.1"/>
    <property type="molecule type" value="Genomic_DNA"/>
</dbReference>
<dbReference type="Gene3D" id="3.30.450.20">
    <property type="entry name" value="PAS domain"/>
    <property type="match status" value="2"/>
</dbReference>
<dbReference type="GO" id="GO:0003824">
    <property type="term" value="F:catalytic activity"/>
    <property type="evidence" value="ECO:0007669"/>
    <property type="project" value="UniProtKB-ARBA"/>
</dbReference>
<dbReference type="InterPro" id="IPR001610">
    <property type="entry name" value="PAC"/>
</dbReference>
<dbReference type="CDD" id="cd00130">
    <property type="entry name" value="PAS"/>
    <property type="match status" value="2"/>
</dbReference>
<accession>A0A2W5L3G0</accession>
<evidence type="ECO:0000313" key="5">
    <source>
        <dbReference type="EMBL" id="PZQ22914.1"/>
    </source>
</evidence>
<dbReference type="Pfam" id="PF00990">
    <property type="entry name" value="GGDEF"/>
    <property type="match status" value="1"/>
</dbReference>
<feature type="coiled-coil region" evidence="1">
    <location>
        <begin position="145"/>
        <end position="172"/>
    </location>
</feature>
<comment type="caution">
    <text evidence="5">The sequence shown here is derived from an EMBL/GenBank/DDBJ whole genome shotgun (WGS) entry which is preliminary data.</text>
</comment>
<reference evidence="5 6" key="1">
    <citation type="submission" date="2017-08" db="EMBL/GenBank/DDBJ databases">
        <title>Infants hospitalized years apart are colonized by the same room-sourced microbial strains.</title>
        <authorList>
            <person name="Brooks B."/>
            <person name="Olm M.R."/>
            <person name="Firek B.A."/>
            <person name="Baker R."/>
            <person name="Thomas B.C."/>
            <person name="Morowitz M.J."/>
            <person name="Banfield J.F."/>
        </authorList>
    </citation>
    <scope>NUCLEOTIDE SEQUENCE [LARGE SCALE GENOMIC DNA]</scope>
    <source>
        <strain evidence="5">S2_005_003_R2_47</strain>
    </source>
</reference>
<dbReference type="FunFam" id="3.30.70.270:FF:000001">
    <property type="entry name" value="Diguanylate cyclase domain protein"/>
    <property type="match status" value="1"/>
</dbReference>
<dbReference type="SMART" id="SM00086">
    <property type="entry name" value="PAC"/>
    <property type="match status" value="2"/>
</dbReference>
<organism evidence="5 6">
    <name type="scientific">Sphingopyxis macrogoltabida</name>
    <name type="common">Sphingomonas macrogoltabidus</name>
    <dbReference type="NCBI Taxonomy" id="33050"/>
    <lineage>
        <taxon>Bacteria</taxon>
        <taxon>Pseudomonadati</taxon>
        <taxon>Pseudomonadota</taxon>
        <taxon>Alphaproteobacteria</taxon>
        <taxon>Sphingomonadales</taxon>
        <taxon>Sphingomonadaceae</taxon>
        <taxon>Sphingopyxis</taxon>
    </lineage>
</organism>
<dbReference type="InterPro" id="IPR000700">
    <property type="entry name" value="PAS-assoc_C"/>
</dbReference>
<evidence type="ECO:0000259" key="2">
    <source>
        <dbReference type="PROSITE" id="PS50112"/>
    </source>
</evidence>
<dbReference type="AlphaFoldDB" id="A0A2W5L3G0"/>
<dbReference type="SMART" id="SM00091">
    <property type="entry name" value="PAS"/>
    <property type="match status" value="2"/>
</dbReference>
<dbReference type="InterPro" id="IPR052155">
    <property type="entry name" value="Biofilm_reg_signaling"/>
</dbReference>
<gene>
    <name evidence="5" type="ORF">DI569_06655</name>
</gene>
<feature type="domain" description="PAC" evidence="3">
    <location>
        <begin position="247"/>
        <end position="299"/>
    </location>
</feature>
<dbReference type="PANTHER" id="PTHR44757:SF2">
    <property type="entry name" value="BIOFILM ARCHITECTURE MAINTENANCE PROTEIN MBAA"/>
    <property type="match status" value="1"/>
</dbReference>
<dbReference type="PANTHER" id="PTHR44757">
    <property type="entry name" value="DIGUANYLATE CYCLASE DGCP"/>
    <property type="match status" value="1"/>
</dbReference>
<dbReference type="NCBIfam" id="TIGR00254">
    <property type="entry name" value="GGDEF"/>
    <property type="match status" value="1"/>
</dbReference>
<evidence type="ECO:0000259" key="3">
    <source>
        <dbReference type="PROSITE" id="PS50113"/>
    </source>
</evidence>
<dbReference type="NCBIfam" id="TIGR00229">
    <property type="entry name" value="sensory_box"/>
    <property type="match status" value="2"/>
</dbReference>
<dbReference type="SMART" id="SM00267">
    <property type="entry name" value="GGDEF"/>
    <property type="match status" value="1"/>
</dbReference>
<evidence type="ECO:0008006" key="7">
    <source>
        <dbReference type="Google" id="ProtNLM"/>
    </source>
</evidence>
<dbReference type="InterPro" id="IPR000014">
    <property type="entry name" value="PAS"/>
</dbReference>
<feature type="domain" description="PAS" evidence="2">
    <location>
        <begin position="35"/>
        <end position="79"/>
    </location>
</feature>